<dbReference type="GO" id="GO:0016787">
    <property type="term" value="F:hydrolase activity"/>
    <property type="evidence" value="ECO:0007669"/>
    <property type="project" value="UniProtKB-KW"/>
</dbReference>
<feature type="domain" description="Fibronectin type III-like" evidence="3">
    <location>
        <begin position="577"/>
        <end position="647"/>
    </location>
</feature>
<evidence type="ECO:0000256" key="2">
    <source>
        <dbReference type="ARBA" id="ARBA00022801"/>
    </source>
</evidence>
<evidence type="ECO:0000313" key="5">
    <source>
        <dbReference type="Proteomes" id="UP001320544"/>
    </source>
</evidence>
<dbReference type="RefSeq" id="WP_244386397.1">
    <property type="nucleotide sequence ID" value="NZ_AP025564.1"/>
</dbReference>
<dbReference type="SUPFAM" id="SSF51445">
    <property type="entry name" value="(Trans)glycosidases"/>
    <property type="match status" value="1"/>
</dbReference>
<dbReference type="PRINTS" id="PR00133">
    <property type="entry name" value="GLHYDRLASE3"/>
</dbReference>
<reference evidence="4 5" key="1">
    <citation type="submission" date="2022-01" db="EMBL/GenBank/DDBJ databases">
        <title>Novel bile acid biosynthetic pathways are enriched in the microbiome of centenarians.</title>
        <authorList>
            <person name="Sato Y."/>
            <person name="Atarashi K."/>
            <person name="Plichta R.D."/>
            <person name="Arai Y."/>
            <person name="Sasajima S."/>
            <person name="Kearney M.S."/>
            <person name="Suda W."/>
            <person name="Takeshita K."/>
            <person name="Sasaki T."/>
            <person name="Okamoto S."/>
            <person name="Skelly N.A."/>
            <person name="Okamura Y."/>
            <person name="Vlamakis H."/>
            <person name="Li Y."/>
            <person name="Tanoue T."/>
            <person name="Takei H."/>
            <person name="Nittono H."/>
            <person name="Narushima S."/>
            <person name="Irie J."/>
            <person name="Itoh H."/>
            <person name="Moriya K."/>
            <person name="Sugiura Y."/>
            <person name="Suematsu M."/>
            <person name="Moritoki N."/>
            <person name="Shibata S."/>
            <person name="Littman R.D."/>
            <person name="Fischbach A.M."/>
            <person name="Uwamino Y."/>
            <person name="Inoue T."/>
            <person name="Honda A."/>
            <person name="Hattori M."/>
            <person name="Murai T."/>
            <person name="Xavier J.R."/>
            <person name="Hirose N."/>
            <person name="Honda K."/>
        </authorList>
    </citation>
    <scope>NUCLEOTIDE SEQUENCE [LARGE SCALE GENOMIC DNA]</scope>
    <source>
        <strain evidence="4 5">CE91-St30</strain>
    </source>
</reference>
<dbReference type="InterPro" id="IPR013783">
    <property type="entry name" value="Ig-like_fold"/>
</dbReference>
<dbReference type="InterPro" id="IPR002772">
    <property type="entry name" value="Glyco_hydro_3_C"/>
</dbReference>
<sequence>MDIEAIVSKMTLEEKCDCLTGSDYWTFGGCPRLGVAPLVVADGPHGLRKQPGPADNLGIATSDPAVCFPTASASACSFDIDLMRRMGEAIGDEAREQQVDIVLGPGVNMKRSPLCGRNFEYFSEDPHLAGELAAAYVEGVQSRGVGTSLKHFAANSQETNRLIVDSVIDERALHELYLEPFRIAIEKAHPWTVMTAYNLVNGVYCSENSYLMDEVARGLWGFAGAFITDWGAENDNAASLPAGLDLVMPGPRPDYRADVRTAVESGALEESLLDKAVERILKLHERCERHEAAFVVRDAQARLSVAREVAEGSAVLVKNDGVLPLAADASIALIGAFAEAPRYQGTGSSKINPVALCCAREGFASRGATCAYAQGYDRKTGETDEDMLAAAVERARSAEVAVVFVGLPDAAEAEGSDRADMGLPDGHNRLVAAVCDVNPNTVVVVQGGAPVELPWRSRPSAILLSYLAGCEGGSATAAILFGDANPSGKLAETWPDRLADVQNANSYPAAGRQALYTESVYAGYRYYDAAEVEPAYPFGFGLSYTTFAYSDLSIEGAGEGFDVSCTVRNSGARKGAEVVQLYVAPVDPCAFMVPQQLKGFAKVSLEPGEEKRITMALPHRAFAHYDAGRGDWIVEGGCYEIRVSASSRDVRLVDTVLVPGEVGHSDGVPDVYHRVEPGCFTNEAFLALYGRPFPKVLTAMRPYTANATVGDLRTSLIGRLVQAALRRELKTLIPDDKEMRAAFDRAAMDTPLRAVAMSGIDMNVVKGVVDILNYRFIRGIKRLRAVNSHAKDAESPRGERP</sequence>
<dbReference type="Pfam" id="PF01915">
    <property type="entry name" value="Glyco_hydro_3_C"/>
    <property type="match status" value="1"/>
</dbReference>
<dbReference type="InterPro" id="IPR017853">
    <property type="entry name" value="GH"/>
</dbReference>
<dbReference type="PANTHER" id="PTHR42715:SF10">
    <property type="entry name" value="BETA-GLUCOSIDASE"/>
    <property type="match status" value="1"/>
</dbReference>
<dbReference type="InterPro" id="IPR050288">
    <property type="entry name" value="Cellulose_deg_GH3"/>
</dbReference>
<dbReference type="Pfam" id="PF00933">
    <property type="entry name" value="Glyco_hydro_3"/>
    <property type="match status" value="1"/>
</dbReference>
<dbReference type="Gene3D" id="3.20.20.300">
    <property type="entry name" value="Glycoside hydrolase, family 3, N-terminal domain"/>
    <property type="match status" value="1"/>
</dbReference>
<dbReference type="SUPFAM" id="SSF52279">
    <property type="entry name" value="Beta-D-glucan exohydrolase, C-terminal domain"/>
    <property type="match status" value="1"/>
</dbReference>
<keyword evidence="5" id="KW-1185">Reference proteome</keyword>
<dbReference type="PANTHER" id="PTHR42715">
    <property type="entry name" value="BETA-GLUCOSIDASE"/>
    <property type="match status" value="1"/>
</dbReference>
<proteinExistence type="inferred from homology"/>
<dbReference type="SMART" id="SM01217">
    <property type="entry name" value="Fn3_like"/>
    <property type="match status" value="1"/>
</dbReference>
<dbReference type="InterPro" id="IPR026891">
    <property type="entry name" value="Fn3-like"/>
</dbReference>
<protein>
    <submittedName>
        <fullName evidence="4">Glycosyl hydrolase</fullName>
    </submittedName>
</protein>
<accession>A0ABM7WLG0</accession>
<evidence type="ECO:0000313" key="4">
    <source>
        <dbReference type="EMBL" id="BDE97218.1"/>
    </source>
</evidence>
<organism evidence="4 5">
    <name type="scientific">Raoultibacter timonensis</name>
    <dbReference type="NCBI Taxonomy" id="1907662"/>
    <lineage>
        <taxon>Bacteria</taxon>
        <taxon>Bacillati</taxon>
        <taxon>Actinomycetota</taxon>
        <taxon>Coriobacteriia</taxon>
        <taxon>Eggerthellales</taxon>
        <taxon>Eggerthellaceae</taxon>
        <taxon>Raoultibacter</taxon>
    </lineage>
</organism>
<dbReference type="InterPro" id="IPR036881">
    <property type="entry name" value="Glyco_hydro_3_C_sf"/>
</dbReference>
<dbReference type="Gene3D" id="2.60.40.10">
    <property type="entry name" value="Immunoglobulins"/>
    <property type="match status" value="1"/>
</dbReference>
<dbReference type="InterPro" id="IPR001764">
    <property type="entry name" value="Glyco_hydro_3_N"/>
</dbReference>
<dbReference type="Pfam" id="PF14310">
    <property type="entry name" value="Fn3-like"/>
    <property type="match status" value="1"/>
</dbReference>
<name>A0ABM7WLG0_9ACTN</name>
<keyword evidence="2 4" id="KW-0378">Hydrolase</keyword>
<dbReference type="EMBL" id="AP025564">
    <property type="protein sequence ID" value="BDE97218.1"/>
    <property type="molecule type" value="Genomic_DNA"/>
</dbReference>
<dbReference type="InterPro" id="IPR036962">
    <property type="entry name" value="Glyco_hydro_3_N_sf"/>
</dbReference>
<gene>
    <name evidence="4" type="ORF">CE91St30_25510</name>
</gene>
<dbReference type="Gene3D" id="3.40.50.1700">
    <property type="entry name" value="Glycoside hydrolase family 3 C-terminal domain"/>
    <property type="match status" value="1"/>
</dbReference>
<dbReference type="Proteomes" id="UP001320544">
    <property type="component" value="Chromosome"/>
</dbReference>
<evidence type="ECO:0000259" key="3">
    <source>
        <dbReference type="SMART" id="SM01217"/>
    </source>
</evidence>
<comment type="similarity">
    <text evidence="1">Belongs to the glycosyl hydrolase 3 family.</text>
</comment>
<evidence type="ECO:0000256" key="1">
    <source>
        <dbReference type="ARBA" id="ARBA00005336"/>
    </source>
</evidence>